<dbReference type="GO" id="GO:0016787">
    <property type="term" value="F:hydrolase activity"/>
    <property type="evidence" value="ECO:0007669"/>
    <property type="project" value="UniProtKB-KW"/>
</dbReference>
<comment type="similarity">
    <text evidence="1">Belongs to the AB hydrolase superfamily.</text>
</comment>
<dbReference type="GO" id="GO:0016020">
    <property type="term" value="C:membrane"/>
    <property type="evidence" value="ECO:0007669"/>
    <property type="project" value="TreeGrafter"/>
</dbReference>
<dbReference type="InterPro" id="IPR000073">
    <property type="entry name" value="AB_hydrolase_1"/>
</dbReference>
<dbReference type="PANTHER" id="PTHR43798">
    <property type="entry name" value="MONOACYLGLYCEROL LIPASE"/>
    <property type="match status" value="1"/>
</dbReference>
<dbReference type="InterPro" id="IPR050266">
    <property type="entry name" value="AB_hydrolase_sf"/>
</dbReference>
<dbReference type="Pfam" id="PF00561">
    <property type="entry name" value="Abhydrolase_1"/>
    <property type="match status" value="1"/>
</dbReference>
<evidence type="ECO:0000256" key="1">
    <source>
        <dbReference type="ARBA" id="ARBA00008645"/>
    </source>
</evidence>
<evidence type="ECO:0000259" key="3">
    <source>
        <dbReference type="Pfam" id="PF00561"/>
    </source>
</evidence>
<name>A0AAD5PVG2_9CRUS</name>
<proteinExistence type="inferred from homology"/>
<feature type="domain" description="AB hydrolase-1" evidence="3">
    <location>
        <begin position="36"/>
        <end position="166"/>
    </location>
</feature>
<dbReference type="PANTHER" id="PTHR43798:SF14">
    <property type="entry name" value="SERINE HYDROLASE-LIKE PROTEIN DDB_G0286239"/>
    <property type="match status" value="1"/>
</dbReference>
<dbReference type="Proteomes" id="UP000820818">
    <property type="component" value="Linkage Group LG3"/>
</dbReference>
<keyword evidence="5" id="KW-1185">Reference proteome</keyword>
<keyword evidence="2" id="KW-0378">Hydrolase</keyword>
<evidence type="ECO:0000313" key="5">
    <source>
        <dbReference type="Proteomes" id="UP000820818"/>
    </source>
</evidence>
<dbReference type="Gene3D" id="3.40.50.1820">
    <property type="entry name" value="alpha/beta hydrolase"/>
    <property type="match status" value="1"/>
</dbReference>
<sequence>MESTKVNHLQYKEDLRIPVPWGYLAAKVWGPDDGLPVLALHGWQDNAGSFDTLAHHLPVNTRLVCLEFCGHGSSSHYHPGMFLSLYDHIYHVKLVIDFFQWDKVTLMGHSMGGQIALFVASIFSDKIQKLISLDALKLRSSSPDSFTSDMKTVINDFQNIARKIENVSRKPSVTTYNQAREKLVKNYSGSVEAEHADILLVRSLRKIGEDEYVYTRDLRTVIRPFLFNDFTTEKLKEIGRGIKCPFLLIKATRSITSVSSEPPELHQEFLDIYRNASSDFHFVQVNGTHHVHLTHPEMVAPYICNFLGKM</sequence>
<evidence type="ECO:0000256" key="2">
    <source>
        <dbReference type="ARBA" id="ARBA00022801"/>
    </source>
</evidence>
<organism evidence="4 5">
    <name type="scientific">Daphnia sinensis</name>
    <dbReference type="NCBI Taxonomy" id="1820382"/>
    <lineage>
        <taxon>Eukaryota</taxon>
        <taxon>Metazoa</taxon>
        <taxon>Ecdysozoa</taxon>
        <taxon>Arthropoda</taxon>
        <taxon>Crustacea</taxon>
        <taxon>Branchiopoda</taxon>
        <taxon>Diplostraca</taxon>
        <taxon>Cladocera</taxon>
        <taxon>Anomopoda</taxon>
        <taxon>Daphniidae</taxon>
        <taxon>Daphnia</taxon>
        <taxon>Daphnia similis group</taxon>
    </lineage>
</organism>
<comment type="caution">
    <text evidence="4">The sequence shown here is derived from an EMBL/GenBank/DDBJ whole genome shotgun (WGS) entry which is preliminary data.</text>
</comment>
<gene>
    <name evidence="4" type="ORF">GHT06_012182</name>
</gene>
<accession>A0AAD5PVG2</accession>
<reference evidence="4 5" key="1">
    <citation type="submission" date="2022-05" db="EMBL/GenBank/DDBJ databases">
        <title>A multi-omics perspective on studying reproductive biology in Daphnia sinensis.</title>
        <authorList>
            <person name="Jia J."/>
        </authorList>
    </citation>
    <scope>NUCLEOTIDE SEQUENCE [LARGE SCALE GENOMIC DNA]</scope>
    <source>
        <strain evidence="4 5">WSL</strain>
    </source>
</reference>
<evidence type="ECO:0000313" key="4">
    <source>
        <dbReference type="EMBL" id="KAI9561226.1"/>
    </source>
</evidence>
<protein>
    <recommendedName>
        <fullName evidence="3">AB hydrolase-1 domain-containing protein</fullName>
    </recommendedName>
</protein>
<dbReference type="AlphaFoldDB" id="A0AAD5PVG2"/>
<dbReference type="SUPFAM" id="SSF53474">
    <property type="entry name" value="alpha/beta-Hydrolases"/>
    <property type="match status" value="1"/>
</dbReference>
<dbReference type="EMBL" id="WJBH02000003">
    <property type="protein sequence ID" value="KAI9561226.1"/>
    <property type="molecule type" value="Genomic_DNA"/>
</dbReference>
<dbReference type="InterPro" id="IPR029058">
    <property type="entry name" value="AB_hydrolase_fold"/>
</dbReference>